<gene>
    <name evidence="23" type="ORF">SCALIN_C04_0007</name>
</gene>
<evidence type="ECO:0000256" key="13">
    <source>
        <dbReference type="ARBA" id="ARBA00023004"/>
    </source>
</evidence>
<comment type="catalytic activity">
    <reaction evidence="18">
        <text>2 L-glutamate + NADP(+) = L-glutamine + 2-oxoglutarate + NADPH + H(+)</text>
        <dbReference type="Rhea" id="RHEA:15501"/>
        <dbReference type="ChEBI" id="CHEBI:15378"/>
        <dbReference type="ChEBI" id="CHEBI:16810"/>
        <dbReference type="ChEBI" id="CHEBI:29985"/>
        <dbReference type="ChEBI" id="CHEBI:57783"/>
        <dbReference type="ChEBI" id="CHEBI:58349"/>
        <dbReference type="ChEBI" id="CHEBI:58359"/>
        <dbReference type="EC" id="1.4.1.13"/>
    </reaction>
</comment>
<keyword evidence="13" id="KW-0408">Iron</keyword>
<evidence type="ECO:0000256" key="11">
    <source>
        <dbReference type="ARBA" id="ARBA00022962"/>
    </source>
</evidence>
<evidence type="ECO:0000256" key="7">
    <source>
        <dbReference type="ARBA" id="ARBA00022630"/>
    </source>
</evidence>
<evidence type="ECO:0000256" key="18">
    <source>
        <dbReference type="ARBA" id="ARBA00048151"/>
    </source>
</evidence>
<dbReference type="SUPFAM" id="SSF69336">
    <property type="entry name" value="Alpha subunit of glutamate synthase, C-terminal domain"/>
    <property type="match status" value="1"/>
</dbReference>
<keyword evidence="12" id="KW-0560">Oxidoreductase</keyword>
<evidence type="ECO:0000256" key="15">
    <source>
        <dbReference type="ARBA" id="ARBA00023164"/>
    </source>
</evidence>
<dbReference type="GO" id="GO:0046872">
    <property type="term" value="F:metal ion binding"/>
    <property type="evidence" value="ECO:0007669"/>
    <property type="project" value="UniProtKB-KW"/>
</dbReference>
<evidence type="ECO:0000256" key="6">
    <source>
        <dbReference type="ARBA" id="ARBA00022605"/>
    </source>
</evidence>
<dbReference type="PANTHER" id="PTHR11938:SF133">
    <property type="entry name" value="GLUTAMATE SYNTHASE (NADH)"/>
    <property type="match status" value="1"/>
</dbReference>
<keyword evidence="11" id="KW-0315">Glutamine amidotransferase</keyword>
<dbReference type="Gene3D" id="3.20.20.70">
    <property type="entry name" value="Aldolase class I"/>
    <property type="match status" value="2"/>
</dbReference>
<dbReference type="FunFam" id="3.60.20.10:FF:000001">
    <property type="entry name" value="Glutamate synthase, large subunit"/>
    <property type="match status" value="1"/>
</dbReference>
<dbReference type="InterPro" id="IPR050711">
    <property type="entry name" value="ET-N_metabolism_enzyme"/>
</dbReference>
<evidence type="ECO:0000256" key="10">
    <source>
        <dbReference type="ARBA" id="ARBA00022827"/>
    </source>
</evidence>
<dbReference type="InterPro" id="IPR006982">
    <property type="entry name" value="Glu_synth_centr_N"/>
</dbReference>
<keyword evidence="15" id="KW-0314">Glutamate biosynthesis</keyword>
<organism evidence="23 24">
    <name type="scientific">Candidatus Scalindua japonica</name>
    <dbReference type="NCBI Taxonomy" id="1284222"/>
    <lineage>
        <taxon>Bacteria</taxon>
        <taxon>Pseudomonadati</taxon>
        <taxon>Planctomycetota</taxon>
        <taxon>Candidatus Brocadiia</taxon>
        <taxon>Candidatus Brocadiales</taxon>
        <taxon>Candidatus Scalinduaceae</taxon>
        <taxon>Candidatus Scalindua</taxon>
    </lineage>
</organism>
<dbReference type="Pfam" id="PF01493">
    <property type="entry name" value="GXGXG"/>
    <property type="match status" value="1"/>
</dbReference>
<dbReference type="GO" id="GO:0004355">
    <property type="term" value="F:glutamate synthase (NADPH) activity"/>
    <property type="evidence" value="ECO:0007669"/>
    <property type="project" value="UniProtKB-EC"/>
</dbReference>
<reference evidence="24" key="1">
    <citation type="journal article" date="2017" name="Environ. Microbiol. Rep.">
        <title>Genetic Diversity of Marine Anaerobic Ammonium-Oxidizing Bacteria as Revealed by Genomic and Proteomic Analyses of 'Candidatus Scalindua japonica'.</title>
        <authorList>
            <person name="Oshiki M."/>
            <person name="Mizuto K."/>
            <person name="Kimura Z."/>
            <person name="Kindaichi T."/>
            <person name="Satoh H."/>
            <person name="Okabe S."/>
        </authorList>
    </citation>
    <scope>NUCLEOTIDE SEQUENCE [LARGE SCALE GENOMIC DNA]</scope>
    <source>
        <strain evidence="24">husup-a2</strain>
    </source>
</reference>
<feature type="region of interest" description="Disordered" evidence="21">
    <location>
        <begin position="921"/>
        <end position="940"/>
    </location>
</feature>
<proteinExistence type="inferred from homology"/>
<comment type="cofactor">
    <cofactor evidence="1">
        <name>FMN</name>
        <dbReference type="ChEBI" id="CHEBI:58210"/>
    </cofactor>
</comment>
<evidence type="ECO:0000313" key="23">
    <source>
        <dbReference type="EMBL" id="GAX59519.1"/>
    </source>
</evidence>
<sequence>METKADMLEINNFKNVNLAGQPERSGLYDPIYEHDACGVGFVANIDGTPTHSIVSNSIQISINLEHRGAIGSDKLTGDGGGLLLQIPDDFLRQVCSEQDLALPPEEKYGIGMFFMPQEEAKIKECRQTVQKIVEAEDCRFLGWRDVPSNGNSLGEISRLTQPTVHQLFITSKTLEGENFERKLYIIRRCIENEISSWTNGDYSQFYVCSFSHKTIVYKGLLTGNQLPVFFPDLSDPRFTSAFAIIHQRYSTNTFPAWNLAQPFRCLAHNGEINTLRGNINQMKAREKNLESELLGKDIEKIKPVIHDEYGSDSAVFDNVFELLVKSGRSLSHSAMMMVPEACGKKYYMSEDKRAFYEYHAAFMEPWDGPAAIVITDGRFIGAMLDRNGLRPARYTVTKNGMIIMASETGVLDIPGEEVRQRGRLQPGKMFLVDLEQNRIVPDNEIKAKISRQSPYRRYLKENLIELRGLFNPSRIPEIDLEVLRKQQHAFGYTDEDINTTISHMASRGQEPIGAMGNDNALAVLSNKPQLLYNYFKQLFAQVTNPPIDPLREELVMSLMNYIGKKGGFLEETPEHCRQIKLSHPILTPTDMWRIRNANHPGLMVRKIDILFPTQGGGEALKSAMNSLFEKAERHISDGANILVMTDRHISKERCAIPSLLAVSGLHHHLIRKGLRGSCGLIIETGEAREVMHFTLLIAFGITAICPYVAFSTVREMAEQEYLVEKKDPEDAMDAYISAVKKGLLKSFSRMGISTIRSFFGSQIFEAVGIDKAVIDEYFCDTASRIGGIGMEEIAQEVYARHLNAFPYDGKHDEFLDVGGYYSVRHGGEKHLWNPETVYKLQQATRNNDYKIFKEFTQLVDGQTKELATLRGLFEFKESAKINIEEVEPVENIMKRFMTAAMSFGSISKESHESIAIAMNRIGGRSNSGEGGEDPERFEKLPNGDWKISKIKQVASGRFGVTSEYLVNAEEIQIKMAQGAKPGEGGQLPGHKVSRDIAKVRHTTPGVSLISPPPHHDIYSIEDLKQIIYDLHCANSKAKVCIKLVAASGVGTVAAGVSKAKADQVLISGYDGGTGAAPWSSIMHAGLPWELGLADTQQTLVANQLRDRIIVQTDGQLKTGRDIVIAALLGAEEYCFGTSVLVTLGCVLMRKCHLNTCPVGVATQNPELRANFDGQAEFVERFFRFLAQEMREFMAELGFKTVDEMVGRVDKLEVRKAIDHWKAKKLDFSALLTHPDPDGKTTLHCIKKQDHELSMSLDNELIKLSENALTKKEQVIIDIPIRNINRTVGTILSSEVTRKYGSAGLPEDTIQLNLKGYAGQSLGAFLVPGITIRVEGDANDYVGKGMSGGKIIVNPFKESTFKPYQNIIAGNVILYGATGGEVFLHGMAGERFAVRNSGATAVVEGVGDHGCEYMTGGTVVVIGQTGNNFGAGMSGGIAYVYDEHEWFGMKCNLDMVDLESVWTDEDKNCLHTLLTKHFEYTQSARAKDILDHWDSRLPLFVKVMPMEYKQSLERIRQEEHRDDELVLATEEVFSG</sequence>
<comment type="similarity">
    <text evidence="4">Belongs to the glutamate synthase family.</text>
</comment>
<evidence type="ECO:0000256" key="21">
    <source>
        <dbReference type="SAM" id="MobiDB-lite"/>
    </source>
</evidence>
<feature type="domain" description="Glutamine amidotransferase type-2" evidence="22">
    <location>
        <begin position="37"/>
        <end position="435"/>
    </location>
</feature>
<accession>A0A286TUE7</accession>
<keyword evidence="24" id="KW-1185">Reference proteome</keyword>
<keyword evidence="7" id="KW-0285">Flavoprotein</keyword>
<dbReference type="PANTHER" id="PTHR11938">
    <property type="entry name" value="FAD NADPH DEHYDROGENASE/OXIDOREDUCTASE"/>
    <property type="match status" value="1"/>
</dbReference>
<evidence type="ECO:0000256" key="5">
    <source>
        <dbReference type="ARBA" id="ARBA00012079"/>
    </source>
</evidence>
<evidence type="ECO:0000256" key="8">
    <source>
        <dbReference type="ARBA" id="ARBA00022643"/>
    </source>
</evidence>
<dbReference type="SUPFAM" id="SSF51395">
    <property type="entry name" value="FMN-linked oxidoreductases"/>
    <property type="match status" value="1"/>
</dbReference>
<dbReference type="NCBIfam" id="NF008730">
    <property type="entry name" value="PRK11750.1"/>
    <property type="match status" value="1"/>
</dbReference>
<keyword evidence="14" id="KW-0411">Iron-sulfur</keyword>
<protein>
    <recommendedName>
        <fullName evidence="19">Glutamate synthase [NADPH] large chain</fullName>
        <ecNumber evidence="5">1.4.1.13</ecNumber>
    </recommendedName>
    <alternativeName>
        <fullName evidence="20">Glutamate synthase subunit alpha</fullName>
    </alternativeName>
</protein>
<comment type="cofactor">
    <cofactor evidence="2">
        <name>[3Fe-4S] cluster</name>
        <dbReference type="ChEBI" id="CHEBI:21137"/>
    </cofactor>
</comment>
<dbReference type="Proteomes" id="UP000218542">
    <property type="component" value="Unassembled WGS sequence"/>
</dbReference>
<dbReference type="CDD" id="cd00713">
    <property type="entry name" value="GltS"/>
    <property type="match status" value="1"/>
</dbReference>
<evidence type="ECO:0000313" key="24">
    <source>
        <dbReference type="Proteomes" id="UP000218542"/>
    </source>
</evidence>
<dbReference type="Gene3D" id="2.160.20.60">
    <property type="entry name" value="Glutamate synthase, alpha subunit, C-terminal domain"/>
    <property type="match status" value="1"/>
</dbReference>
<evidence type="ECO:0000256" key="4">
    <source>
        <dbReference type="ARBA" id="ARBA00009716"/>
    </source>
</evidence>
<dbReference type="Pfam" id="PF01645">
    <property type="entry name" value="Glu_synthase"/>
    <property type="match status" value="1"/>
</dbReference>
<dbReference type="EMBL" id="BAOS01000004">
    <property type="protein sequence ID" value="GAX59519.1"/>
    <property type="molecule type" value="Genomic_DNA"/>
</dbReference>
<comment type="caution">
    <text evidence="23">The sequence shown here is derived from an EMBL/GenBank/DDBJ whole genome shotgun (WGS) entry which is preliminary data.</text>
</comment>
<dbReference type="GO" id="GO:0019676">
    <property type="term" value="P:ammonia assimilation cycle"/>
    <property type="evidence" value="ECO:0007669"/>
    <property type="project" value="TreeGrafter"/>
</dbReference>
<comment type="pathway">
    <text evidence="17">Amino-acid biosynthesis; L-glutamate biosynthesis via GLT pathway; L-glutamate from 2-oxoglutarate and L-glutamine (NADP(+) route): step 1/1.</text>
</comment>
<dbReference type="SUPFAM" id="SSF56235">
    <property type="entry name" value="N-terminal nucleophile aminohydrolases (Ntn hydrolases)"/>
    <property type="match status" value="1"/>
</dbReference>
<evidence type="ECO:0000256" key="20">
    <source>
        <dbReference type="ARBA" id="ARBA00079921"/>
    </source>
</evidence>
<dbReference type="InterPro" id="IPR002932">
    <property type="entry name" value="Glu_synthdom"/>
</dbReference>
<keyword evidence="6" id="KW-0028">Amino-acid biosynthesis</keyword>
<dbReference type="InterPro" id="IPR017932">
    <property type="entry name" value="GATase_2_dom"/>
</dbReference>
<dbReference type="PROSITE" id="PS51278">
    <property type="entry name" value="GATASE_TYPE_2"/>
    <property type="match status" value="1"/>
</dbReference>
<dbReference type="GO" id="GO:0051538">
    <property type="term" value="F:3 iron, 4 sulfur cluster binding"/>
    <property type="evidence" value="ECO:0007669"/>
    <property type="project" value="UniProtKB-KW"/>
</dbReference>
<evidence type="ECO:0000256" key="1">
    <source>
        <dbReference type="ARBA" id="ARBA00001917"/>
    </source>
</evidence>
<evidence type="ECO:0000259" key="22">
    <source>
        <dbReference type="PROSITE" id="PS51278"/>
    </source>
</evidence>
<evidence type="ECO:0000256" key="14">
    <source>
        <dbReference type="ARBA" id="ARBA00023014"/>
    </source>
</evidence>
<evidence type="ECO:0000256" key="17">
    <source>
        <dbReference type="ARBA" id="ARBA00037898"/>
    </source>
</evidence>
<dbReference type="Gene3D" id="3.60.20.10">
    <property type="entry name" value="Glutamine Phosphoribosylpyrophosphate, subunit 1, domain 1"/>
    <property type="match status" value="1"/>
</dbReference>
<evidence type="ECO:0000256" key="12">
    <source>
        <dbReference type="ARBA" id="ARBA00023002"/>
    </source>
</evidence>
<evidence type="ECO:0000256" key="2">
    <source>
        <dbReference type="ARBA" id="ARBA00001927"/>
    </source>
</evidence>
<dbReference type="FunFam" id="2.160.20.60:FF:000001">
    <property type="entry name" value="Glutamate synthase, large subunit"/>
    <property type="match status" value="1"/>
</dbReference>
<keyword evidence="16" id="KW-0003">3Fe-4S</keyword>
<keyword evidence="8" id="KW-0288">FMN</keyword>
<evidence type="ECO:0000256" key="3">
    <source>
        <dbReference type="ARBA" id="ARBA00001974"/>
    </source>
</evidence>
<dbReference type="Pfam" id="PF04898">
    <property type="entry name" value="Glu_syn_central"/>
    <property type="match status" value="1"/>
</dbReference>
<dbReference type="FunFam" id="3.20.20.70:FF:000031">
    <property type="entry name" value="Glutamate synthase 1 [NADH]"/>
    <property type="match status" value="1"/>
</dbReference>
<dbReference type="EC" id="1.4.1.13" evidence="5"/>
<dbReference type="CDD" id="cd02808">
    <property type="entry name" value="GltS_FMN"/>
    <property type="match status" value="1"/>
</dbReference>
<keyword evidence="10" id="KW-0274">FAD</keyword>
<evidence type="ECO:0000256" key="19">
    <source>
        <dbReference type="ARBA" id="ARBA00072108"/>
    </source>
</evidence>
<dbReference type="InterPro" id="IPR036485">
    <property type="entry name" value="Glu_synth_asu_C_sf"/>
</dbReference>
<comment type="cofactor">
    <cofactor evidence="3">
        <name>FAD</name>
        <dbReference type="ChEBI" id="CHEBI:57692"/>
    </cofactor>
</comment>
<evidence type="ECO:0000256" key="9">
    <source>
        <dbReference type="ARBA" id="ARBA00022723"/>
    </source>
</evidence>
<evidence type="ECO:0000256" key="16">
    <source>
        <dbReference type="ARBA" id="ARBA00023291"/>
    </source>
</evidence>
<dbReference type="InterPro" id="IPR013785">
    <property type="entry name" value="Aldolase_TIM"/>
</dbReference>
<dbReference type="Pfam" id="PF00310">
    <property type="entry name" value="GATase_2"/>
    <property type="match status" value="1"/>
</dbReference>
<dbReference type="InterPro" id="IPR002489">
    <property type="entry name" value="Glu_synth_asu_C"/>
</dbReference>
<dbReference type="CDD" id="cd00982">
    <property type="entry name" value="gltB_C"/>
    <property type="match status" value="1"/>
</dbReference>
<dbReference type="GO" id="GO:0006537">
    <property type="term" value="P:glutamate biosynthetic process"/>
    <property type="evidence" value="ECO:0007669"/>
    <property type="project" value="UniProtKB-KW"/>
</dbReference>
<name>A0A286TUE7_9BACT</name>
<keyword evidence="9" id="KW-0479">Metal-binding</keyword>
<dbReference type="InterPro" id="IPR029055">
    <property type="entry name" value="Ntn_hydrolases_N"/>
</dbReference>
<dbReference type="RefSeq" id="WP_203415311.1">
    <property type="nucleotide sequence ID" value="NZ_BAOS01000004.1"/>
</dbReference>